<keyword evidence="4" id="KW-1185">Reference proteome</keyword>
<gene>
    <name evidence="3" type="ORF">J2D73_03620</name>
</gene>
<dbReference type="SUPFAM" id="SSF53067">
    <property type="entry name" value="Actin-like ATPase domain"/>
    <property type="match status" value="1"/>
</dbReference>
<comment type="similarity">
    <text evidence="1">Belongs to the ROK (NagC/XylR) family.</text>
</comment>
<protein>
    <submittedName>
        <fullName evidence="3">ROK family transcriptional regulator</fullName>
    </submittedName>
</protein>
<comment type="caution">
    <text evidence="3">The sequence shown here is derived from an EMBL/GenBank/DDBJ whole genome shotgun (WGS) entry which is preliminary data.</text>
</comment>
<feature type="domain" description="HTH marR-type" evidence="2">
    <location>
        <begin position="2"/>
        <end position="47"/>
    </location>
</feature>
<accession>A0ABS3LSK3</accession>
<dbReference type="InterPro" id="IPR000600">
    <property type="entry name" value="ROK"/>
</dbReference>
<evidence type="ECO:0000313" key="4">
    <source>
        <dbReference type="Proteomes" id="UP000664771"/>
    </source>
</evidence>
<dbReference type="Gene3D" id="1.10.10.10">
    <property type="entry name" value="Winged helix-like DNA-binding domain superfamily/Winged helix DNA-binding domain"/>
    <property type="match status" value="1"/>
</dbReference>
<evidence type="ECO:0000256" key="1">
    <source>
        <dbReference type="ARBA" id="ARBA00006479"/>
    </source>
</evidence>
<sequence>MLSPGHYQILTTLSRGGPCSRTDLARTLGVSKASISGLVRDLLNQNILCEQELVFGVGRPSVSLAVRADAASFIGVSLQQDPAVLVLTDLHGSVLARVEVPRAEDPDLCVESLVDAIDQLRAAGGASTERLSGVGVALPGFVSHDRHTCVASTALGWRNVDIGAALTERTGLPTWVENDANALILGEQLFGPLRGSPDFSMVFVSYGIGCAHIVNRRLLRGNAGGAGEISHAPIAIEGFGAAPCRCGNKGCLETVASLLAITNAARRAGLPEEIGPLAALAAKGQPDALALLHRAGSALGLATAQLIQMLDPSHVVVMLDPALHDSVFAHALRKEADSHILHREGPGTMVTFRDFAPDNFASGAASLAARYFISGSDEL</sequence>
<dbReference type="PANTHER" id="PTHR18964:SF149">
    <property type="entry name" value="BIFUNCTIONAL UDP-N-ACETYLGLUCOSAMINE 2-EPIMERASE_N-ACETYLMANNOSAMINE KINASE"/>
    <property type="match status" value="1"/>
</dbReference>
<dbReference type="Gene3D" id="3.30.420.40">
    <property type="match status" value="2"/>
</dbReference>
<dbReference type="EMBL" id="JAFVMF010000003">
    <property type="protein sequence ID" value="MBO1358889.1"/>
    <property type="molecule type" value="Genomic_DNA"/>
</dbReference>
<evidence type="ECO:0000313" key="3">
    <source>
        <dbReference type="EMBL" id="MBO1358889.1"/>
    </source>
</evidence>
<dbReference type="Pfam" id="PF00480">
    <property type="entry name" value="ROK"/>
    <property type="match status" value="1"/>
</dbReference>
<dbReference type="InterPro" id="IPR000835">
    <property type="entry name" value="HTH_MarR-typ"/>
</dbReference>
<reference evidence="3 4" key="1">
    <citation type="submission" date="2021-03" db="EMBL/GenBank/DDBJ databases">
        <title>The complete genome sequence of Acetobacter sacchari TBRC 11175.</title>
        <authorList>
            <person name="Charoenyingcharoen P."/>
            <person name="Yukphan P."/>
        </authorList>
    </citation>
    <scope>NUCLEOTIDE SEQUENCE [LARGE SCALE GENOMIC DNA]</scope>
    <source>
        <strain evidence="3 4">TBRC 11175</strain>
    </source>
</reference>
<dbReference type="InterPro" id="IPR043129">
    <property type="entry name" value="ATPase_NBD"/>
</dbReference>
<dbReference type="PANTHER" id="PTHR18964">
    <property type="entry name" value="ROK (REPRESSOR, ORF, KINASE) FAMILY"/>
    <property type="match status" value="1"/>
</dbReference>
<dbReference type="InterPro" id="IPR036390">
    <property type="entry name" value="WH_DNA-bd_sf"/>
</dbReference>
<proteinExistence type="inferred from homology"/>
<dbReference type="SUPFAM" id="SSF46785">
    <property type="entry name" value="Winged helix' DNA-binding domain"/>
    <property type="match status" value="1"/>
</dbReference>
<dbReference type="Proteomes" id="UP000664771">
    <property type="component" value="Unassembled WGS sequence"/>
</dbReference>
<dbReference type="RefSeq" id="WP_207879451.1">
    <property type="nucleotide sequence ID" value="NZ_JAFVMF010000003.1"/>
</dbReference>
<dbReference type="Pfam" id="PF12802">
    <property type="entry name" value="MarR_2"/>
    <property type="match status" value="1"/>
</dbReference>
<evidence type="ECO:0000259" key="2">
    <source>
        <dbReference type="Pfam" id="PF12802"/>
    </source>
</evidence>
<organism evidence="3 4">
    <name type="scientific">Acetobacter sacchari</name>
    <dbReference type="NCBI Taxonomy" id="2661687"/>
    <lineage>
        <taxon>Bacteria</taxon>
        <taxon>Pseudomonadati</taxon>
        <taxon>Pseudomonadota</taxon>
        <taxon>Alphaproteobacteria</taxon>
        <taxon>Acetobacterales</taxon>
        <taxon>Acetobacteraceae</taxon>
        <taxon>Acetobacter</taxon>
    </lineage>
</organism>
<dbReference type="InterPro" id="IPR036388">
    <property type="entry name" value="WH-like_DNA-bd_sf"/>
</dbReference>
<name>A0ABS3LSK3_9PROT</name>